<keyword evidence="3" id="KW-1185">Reference proteome</keyword>
<gene>
    <name evidence="2" type="ORF">MTR66_04440</name>
</gene>
<organism evidence="2 3">
    <name type="scientific">Novosphingobium beihaiensis</name>
    <dbReference type="NCBI Taxonomy" id="2930389"/>
    <lineage>
        <taxon>Bacteria</taxon>
        <taxon>Pseudomonadati</taxon>
        <taxon>Pseudomonadota</taxon>
        <taxon>Alphaproteobacteria</taxon>
        <taxon>Sphingomonadales</taxon>
        <taxon>Sphingomonadaceae</taxon>
        <taxon>Novosphingobium</taxon>
    </lineage>
</organism>
<keyword evidence="1" id="KW-0812">Transmembrane</keyword>
<evidence type="ECO:0000313" key="3">
    <source>
        <dbReference type="Proteomes" id="UP001202281"/>
    </source>
</evidence>
<feature type="transmembrane region" description="Helical" evidence="1">
    <location>
        <begin position="7"/>
        <end position="24"/>
    </location>
</feature>
<keyword evidence="1" id="KW-1133">Transmembrane helix</keyword>
<comment type="caution">
    <text evidence="2">The sequence shown here is derived from an EMBL/GenBank/DDBJ whole genome shotgun (WGS) entry which is preliminary data.</text>
</comment>
<dbReference type="EMBL" id="JALHLG010000005">
    <property type="protein sequence ID" value="MCJ2186060.1"/>
    <property type="molecule type" value="Genomic_DNA"/>
</dbReference>
<protein>
    <submittedName>
        <fullName evidence="2">Uncharacterized protein</fullName>
    </submittedName>
</protein>
<sequence length="265" mass="28699">MTRRLNYWLLAFLLIASVPYYWYMIDDPAAADVQAKPISITGLRKLADSLPGPRPVRVRSEFLGQCRIMRNRLVAGWGLRPIPVTIQAYELTVRGAKPIVINAGVSAATVHEYGISLFDPAAQNRVNKARAHAAHTVILSSDPLQSGNLHTAIPMPRGSEPYALAPGVVVIPAPGISPDAKLLYARLRNGREFLFAGAAAAAPESLNTLHPPARVAEAGGDSGTETKAWLMTINALRRAAPDMTVVTAHDPVDIPHVWKRFSDHS</sequence>
<accession>A0ABT0BM76</accession>
<proteinExistence type="predicted"/>
<evidence type="ECO:0000313" key="2">
    <source>
        <dbReference type="EMBL" id="MCJ2186060.1"/>
    </source>
</evidence>
<dbReference type="InterPro" id="IPR036866">
    <property type="entry name" value="RibonucZ/Hydroxyglut_hydro"/>
</dbReference>
<dbReference type="Proteomes" id="UP001202281">
    <property type="component" value="Unassembled WGS sequence"/>
</dbReference>
<dbReference type="RefSeq" id="WP_243918268.1">
    <property type="nucleotide sequence ID" value="NZ_JALHLG010000005.1"/>
</dbReference>
<reference evidence="2 3" key="1">
    <citation type="submission" date="2022-04" db="EMBL/GenBank/DDBJ databases">
        <title>Identification of a novel bacterium isolated from mangrove sediments.</title>
        <authorList>
            <person name="Pan X."/>
        </authorList>
    </citation>
    <scope>NUCLEOTIDE SEQUENCE [LARGE SCALE GENOMIC DNA]</scope>
    <source>
        <strain evidence="2 3">B2638</strain>
    </source>
</reference>
<evidence type="ECO:0000256" key="1">
    <source>
        <dbReference type="SAM" id="Phobius"/>
    </source>
</evidence>
<name>A0ABT0BM76_9SPHN</name>
<keyword evidence="1" id="KW-0472">Membrane</keyword>
<dbReference type="Gene3D" id="3.60.15.10">
    <property type="entry name" value="Ribonuclease Z/Hydroxyacylglutathione hydrolase-like"/>
    <property type="match status" value="1"/>
</dbReference>